<keyword evidence="1" id="KW-0812">Transmembrane</keyword>
<protein>
    <submittedName>
        <fullName evidence="2">Uncharacterized protein</fullName>
    </submittedName>
</protein>
<evidence type="ECO:0000313" key="3">
    <source>
        <dbReference type="Proteomes" id="UP000195455"/>
    </source>
</evidence>
<keyword evidence="1" id="KW-1133">Transmembrane helix</keyword>
<evidence type="ECO:0000256" key="1">
    <source>
        <dbReference type="SAM" id="Phobius"/>
    </source>
</evidence>
<gene>
    <name evidence="2" type="ORF">B5G26_00825</name>
</gene>
<name>A0A1Y3U9V9_9FIRM</name>
<reference evidence="3" key="1">
    <citation type="submission" date="2017-04" db="EMBL/GenBank/DDBJ databases">
        <title>Function of individual gut microbiota members based on whole genome sequencing of pure cultures obtained from chicken caecum.</title>
        <authorList>
            <person name="Medvecky M."/>
            <person name="Cejkova D."/>
            <person name="Polansky O."/>
            <person name="Karasova D."/>
            <person name="Kubasova T."/>
            <person name="Cizek A."/>
            <person name="Rychlik I."/>
        </authorList>
    </citation>
    <scope>NUCLEOTIDE SEQUENCE [LARGE SCALE GENOMIC DNA]</scope>
    <source>
        <strain evidence="3">An75</strain>
    </source>
</reference>
<dbReference type="RefSeq" id="WP_087988354.1">
    <property type="nucleotide sequence ID" value="NZ_NFHM01000001.1"/>
</dbReference>
<dbReference type="EMBL" id="NFHM01000001">
    <property type="protein sequence ID" value="OUN45601.1"/>
    <property type="molecule type" value="Genomic_DNA"/>
</dbReference>
<organism evidence="2 3">
    <name type="scientific">Anaerotignum lactatifermentans</name>
    <dbReference type="NCBI Taxonomy" id="160404"/>
    <lineage>
        <taxon>Bacteria</taxon>
        <taxon>Bacillati</taxon>
        <taxon>Bacillota</taxon>
        <taxon>Clostridia</taxon>
        <taxon>Lachnospirales</taxon>
        <taxon>Anaerotignaceae</taxon>
        <taxon>Anaerotignum</taxon>
    </lineage>
</organism>
<comment type="caution">
    <text evidence="2">The sequence shown here is derived from an EMBL/GenBank/DDBJ whole genome shotgun (WGS) entry which is preliminary data.</text>
</comment>
<sequence length="65" mass="7685">MKFIMRKKTRLLISFIAGAATDLYLRFKTGDEGNLLVHSVVFLGSFFIVYFLLYILWRLKEKHTN</sequence>
<feature type="transmembrane region" description="Helical" evidence="1">
    <location>
        <begin position="36"/>
        <end position="57"/>
    </location>
</feature>
<accession>A0A1Y3U9V9</accession>
<proteinExistence type="predicted"/>
<dbReference type="Proteomes" id="UP000195455">
    <property type="component" value="Unassembled WGS sequence"/>
</dbReference>
<dbReference type="AlphaFoldDB" id="A0A1Y3U9V9"/>
<keyword evidence="1" id="KW-0472">Membrane</keyword>
<evidence type="ECO:0000313" key="2">
    <source>
        <dbReference type="EMBL" id="OUN45601.1"/>
    </source>
</evidence>